<protein>
    <recommendedName>
        <fullName evidence="9">DUF106 domain-containing protein</fullName>
    </recommendedName>
</protein>
<keyword evidence="4 6" id="KW-0472">Membrane</keyword>
<evidence type="ECO:0000256" key="3">
    <source>
        <dbReference type="ARBA" id="ARBA00022989"/>
    </source>
</evidence>
<feature type="transmembrane region" description="Helical" evidence="6">
    <location>
        <begin position="7"/>
        <end position="26"/>
    </location>
</feature>
<sequence>MKDILKNFLRALGITIFIGIFISHDFRVALGSVLAPFLDPMYEQLGVLYTVMILAVFTAFYSTLIQKLTVDYSKMKEIQQKVMEFQKEYSEAVKKNNQEKLKRLEKDRDEVMRLQSQLMSMQFDPMFYTVIVTIPIFMWMYKISTLNPIVNVPFAGEIHVGQFYLIFPWWIWWYMFNSIVFGQVVRKVLKVGV</sequence>
<dbReference type="Proteomes" id="UP000030624">
    <property type="component" value="Chromosome"/>
</dbReference>
<keyword evidence="5" id="KW-0175">Coiled coil</keyword>
<dbReference type="EMBL" id="CP009552">
    <property type="protein sequence ID" value="AIY91266.1"/>
    <property type="molecule type" value="Genomic_DNA"/>
</dbReference>
<organism evidence="7 8">
    <name type="scientific">Geoglobus acetivorans</name>
    <dbReference type="NCBI Taxonomy" id="565033"/>
    <lineage>
        <taxon>Archaea</taxon>
        <taxon>Methanobacteriati</taxon>
        <taxon>Methanobacteriota</taxon>
        <taxon>Archaeoglobi</taxon>
        <taxon>Archaeoglobales</taxon>
        <taxon>Archaeoglobaceae</taxon>
        <taxon>Geoglobus</taxon>
    </lineage>
</organism>
<comment type="subcellular location">
    <subcellularLocation>
        <location evidence="1">Membrane</location>
        <topology evidence="1">Multi-pass membrane protein</topology>
    </subcellularLocation>
</comment>
<feature type="transmembrane region" description="Helical" evidence="6">
    <location>
        <begin position="163"/>
        <end position="185"/>
    </location>
</feature>
<evidence type="ECO:0000256" key="6">
    <source>
        <dbReference type="SAM" id="Phobius"/>
    </source>
</evidence>
<dbReference type="Pfam" id="PF01956">
    <property type="entry name" value="EMC3_TMCO1"/>
    <property type="match status" value="1"/>
</dbReference>
<dbReference type="PANTHER" id="PTHR42198">
    <property type="entry name" value="INTEGRAL MEMBRANE PROTEIN"/>
    <property type="match status" value="1"/>
</dbReference>
<dbReference type="PANTHER" id="PTHR42198:SF1">
    <property type="entry name" value="INTEGRAL MEMBRANE PROTEIN"/>
    <property type="match status" value="1"/>
</dbReference>
<dbReference type="HOGENOM" id="CLU_108784_0_0_2"/>
<dbReference type="STRING" id="565033.GACE_2245"/>
<evidence type="ECO:0000313" key="8">
    <source>
        <dbReference type="Proteomes" id="UP000030624"/>
    </source>
</evidence>
<proteinExistence type="predicted"/>
<dbReference type="GeneID" id="24798808"/>
<feature type="transmembrane region" description="Helical" evidence="6">
    <location>
        <begin position="46"/>
        <end position="65"/>
    </location>
</feature>
<dbReference type="AlphaFoldDB" id="A0A0A7GK24"/>
<evidence type="ECO:0000256" key="4">
    <source>
        <dbReference type="ARBA" id="ARBA00023136"/>
    </source>
</evidence>
<evidence type="ECO:0000256" key="5">
    <source>
        <dbReference type="SAM" id="Coils"/>
    </source>
</evidence>
<dbReference type="GO" id="GO:0016020">
    <property type="term" value="C:membrane"/>
    <property type="evidence" value="ECO:0007669"/>
    <property type="project" value="UniProtKB-SubCell"/>
</dbReference>
<dbReference type="KEGG" id="gac:GACE_2245"/>
<accession>A0A0A7GK24</accession>
<keyword evidence="3 6" id="KW-1133">Transmembrane helix</keyword>
<name>A0A0A7GK24_GEOAI</name>
<evidence type="ECO:0000313" key="7">
    <source>
        <dbReference type="EMBL" id="AIY91266.1"/>
    </source>
</evidence>
<feature type="transmembrane region" description="Helical" evidence="6">
    <location>
        <begin position="126"/>
        <end position="143"/>
    </location>
</feature>
<dbReference type="SMART" id="SM01415">
    <property type="entry name" value="DUF106"/>
    <property type="match status" value="1"/>
</dbReference>
<dbReference type="InterPro" id="IPR002809">
    <property type="entry name" value="EMC3/TMCO1"/>
</dbReference>
<evidence type="ECO:0008006" key="9">
    <source>
        <dbReference type="Google" id="ProtNLM"/>
    </source>
</evidence>
<gene>
    <name evidence="7" type="ORF">GACE_2245</name>
</gene>
<dbReference type="InterPro" id="IPR038978">
    <property type="entry name" value="MJ0935"/>
</dbReference>
<keyword evidence="2 6" id="KW-0812">Transmembrane</keyword>
<feature type="coiled-coil region" evidence="5">
    <location>
        <begin position="75"/>
        <end position="117"/>
    </location>
</feature>
<reference evidence="7 8" key="1">
    <citation type="journal article" date="2015" name="Appl. Environ. Microbiol.">
        <title>The Geoglobus acetivorans genome: Fe(III) reduction, acetate utilization, autotrophic growth, and degradation of aromatic compounds in a hyperthermophilic archaeon.</title>
        <authorList>
            <person name="Mardanov A.V."/>
            <person name="Slododkina G.B."/>
            <person name="Slobodkin A.I."/>
            <person name="Beletsky A.V."/>
            <person name="Gavrilov S.N."/>
            <person name="Kublanov I.V."/>
            <person name="Bonch-Osmolovskaya E.A."/>
            <person name="Skryabin K.G."/>
            <person name="Ravin N.V."/>
        </authorList>
    </citation>
    <scope>NUCLEOTIDE SEQUENCE [LARGE SCALE GENOMIC DNA]</scope>
    <source>
        <strain evidence="7 8">SBH6</strain>
    </source>
</reference>
<evidence type="ECO:0000256" key="2">
    <source>
        <dbReference type="ARBA" id="ARBA00022692"/>
    </source>
</evidence>
<dbReference type="eggNOG" id="arCOG02673">
    <property type="taxonomic scope" value="Archaea"/>
</dbReference>
<dbReference type="RefSeq" id="WP_048093406.1">
    <property type="nucleotide sequence ID" value="NZ_CP009552.1"/>
</dbReference>
<evidence type="ECO:0000256" key="1">
    <source>
        <dbReference type="ARBA" id="ARBA00004141"/>
    </source>
</evidence>